<dbReference type="EMBL" id="CP101874">
    <property type="protein sequence ID" value="WMT10306.1"/>
    <property type="molecule type" value="Genomic_DNA"/>
</dbReference>
<name>A0AAF0T139_9EURY</name>
<organism evidence="2 3">
    <name type="scientific">Natrinema thermotolerans</name>
    <dbReference type="NCBI Taxonomy" id="121872"/>
    <lineage>
        <taxon>Archaea</taxon>
        <taxon>Methanobacteriati</taxon>
        <taxon>Methanobacteriota</taxon>
        <taxon>Stenosarchaea group</taxon>
        <taxon>Halobacteria</taxon>
        <taxon>Halobacteriales</taxon>
        <taxon>Natrialbaceae</taxon>
        <taxon>Natrinema</taxon>
    </lineage>
</organism>
<evidence type="ECO:0000256" key="1">
    <source>
        <dbReference type="SAM" id="Phobius"/>
    </source>
</evidence>
<keyword evidence="2" id="KW-0614">Plasmid</keyword>
<dbReference type="RefSeq" id="WP_136396790.1">
    <property type="nucleotide sequence ID" value="NZ_CP101874.1"/>
</dbReference>
<protein>
    <submittedName>
        <fullName evidence="2">Uncharacterized protein</fullName>
    </submittedName>
</protein>
<reference evidence="2 3" key="1">
    <citation type="submission" date="2022-07" db="EMBL/GenBank/DDBJ databases">
        <title>Two temperate virus in Haloterrigena jeotgali A29.</title>
        <authorList>
            <person name="Deng X."/>
        </authorList>
    </citation>
    <scope>NUCLEOTIDE SEQUENCE [LARGE SCALE GENOMIC DNA]</scope>
    <source>
        <strain evidence="2 3">A29</strain>
        <plasmid evidence="2 3">unnamed1</plasmid>
    </source>
</reference>
<feature type="transmembrane region" description="Helical" evidence="1">
    <location>
        <begin position="41"/>
        <end position="65"/>
    </location>
</feature>
<accession>A0AAF0T139</accession>
<evidence type="ECO:0000313" key="2">
    <source>
        <dbReference type="EMBL" id="WMT10306.1"/>
    </source>
</evidence>
<dbReference type="AlphaFoldDB" id="A0AAF0T139"/>
<keyword evidence="1" id="KW-1133">Transmembrane helix</keyword>
<geneLocation type="plasmid" evidence="2 3">
    <name>unnamed1</name>
</geneLocation>
<feature type="transmembrane region" description="Helical" evidence="1">
    <location>
        <begin position="12"/>
        <end position="35"/>
    </location>
</feature>
<keyword evidence="1" id="KW-0812">Transmembrane</keyword>
<sequence>MSQNKSDGGKFIASIHRSILGALLAIAGIVGLAWVREALTGGYLLFGIVGIVVAGIAVYWIYYLFMEGLQER</sequence>
<evidence type="ECO:0000313" key="3">
    <source>
        <dbReference type="Proteomes" id="UP001224926"/>
    </source>
</evidence>
<gene>
    <name evidence="2" type="ORF">NP511_22180</name>
</gene>
<keyword evidence="1" id="KW-0472">Membrane</keyword>
<dbReference type="GeneID" id="39860155"/>
<dbReference type="Proteomes" id="UP001224926">
    <property type="component" value="Plasmid unnamed1"/>
</dbReference>
<keyword evidence="3" id="KW-1185">Reference proteome</keyword>
<proteinExistence type="predicted"/>